<comment type="caution">
    <text evidence="2">The sequence shown here is derived from an EMBL/GenBank/DDBJ whole genome shotgun (WGS) entry which is preliminary data.</text>
</comment>
<proteinExistence type="predicted"/>
<evidence type="ECO:0000256" key="1">
    <source>
        <dbReference type="SAM" id="Phobius"/>
    </source>
</evidence>
<feature type="transmembrane region" description="Helical" evidence="1">
    <location>
        <begin position="64"/>
        <end position="84"/>
    </location>
</feature>
<sequence>MLELILPVVISLVLSLIYIFKFNKNHKSLTIISVGAVINIVCLLLGIVYFVLTSQDGLAVVGQMGIYAVCFVAILLINVIKVIALKKRKDYSMNTLPLR</sequence>
<evidence type="ECO:0000313" key="3">
    <source>
        <dbReference type="Proteomes" id="UP000252415"/>
    </source>
</evidence>
<keyword evidence="3" id="KW-1185">Reference proteome</keyword>
<feature type="transmembrane region" description="Helical" evidence="1">
    <location>
        <begin position="6"/>
        <end position="22"/>
    </location>
</feature>
<keyword evidence="1" id="KW-0472">Membrane</keyword>
<dbReference type="AlphaFoldDB" id="A0A368VSI1"/>
<protein>
    <submittedName>
        <fullName evidence="2">Uncharacterized protein</fullName>
    </submittedName>
</protein>
<dbReference type="RefSeq" id="WP_114383016.1">
    <property type="nucleotide sequence ID" value="NZ_QPJD01000017.1"/>
</dbReference>
<evidence type="ECO:0000313" key="2">
    <source>
        <dbReference type="EMBL" id="RCW42413.1"/>
    </source>
</evidence>
<dbReference type="EMBL" id="QPJD01000017">
    <property type="protein sequence ID" value="RCW42413.1"/>
    <property type="molecule type" value="Genomic_DNA"/>
</dbReference>
<name>A0A368VSI1_9BACL</name>
<keyword evidence="1" id="KW-0812">Transmembrane</keyword>
<dbReference type="Proteomes" id="UP000252415">
    <property type="component" value="Unassembled WGS sequence"/>
</dbReference>
<gene>
    <name evidence="2" type="ORF">DFP97_117137</name>
</gene>
<keyword evidence="1" id="KW-1133">Transmembrane helix</keyword>
<organism evidence="2 3">
    <name type="scientific">Paenibacillus prosopidis</name>
    <dbReference type="NCBI Taxonomy" id="630520"/>
    <lineage>
        <taxon>Bacteria</taxon>
        <taxon>Bacillati</taxon>
        <taxon>Bacillota</taxon>
        <taxon>Bacilli</taxon>
        <taxon>Bacillales</taxon>
        <taxon>Paenibacillaceae</taxon>
        <taxon>Paenibacillus</taxon>
    </lineage>
</organism>
<dbReference type="OrthoDB" id="2665120at2"/>
<feature type="transmembrane region" description="Helical" evidence="1">
    <location>
        <begin position="29"/>
        <end position="52"/>
    </location>
</feature>
<reference evidence="2 3" key="1">
    <citation type="submission" date="2018-07" db="EMBL/GenBank/DDBJ databases">
        <title>Genomic Encyclopedia of Type Strains, Phase III (KMG-III): the genomes of soil and plant-associated and newly described type strains.</title>
        <authorList>
            <person name="Whitman W."/>
        </authorList>
    </citation>
    <scope>NUCLEOTIDE SEQUENCE [LARGE SCALE GENOMIC DNA]</scope>
    <source>
        <strain evidence="2 3">CECT 7506</strain>
    </source>
</reference>
<accession>A0A368VSI1</accession>